<organism evidence="1 2">
    <name type="scientific">Pseudomonas typographi</name>
    <dbReference type="NCBI Taxonomy" id="2715964"/>
    <lineage>
        <taxon>Bacteria</taxon>
        <taxon>Pseudomonadati</taxon>
        <taxon>Pseudomonadota</taxon>
        <taxon>Gammaproteobacteria</taxon>
        <taxon>Pseudomonadales</taxon>
        <taxon>Pseudomonadaceae</taxon>
        <taxon>Pseudomonas</taxon>
    </lineage>
</organism>
<comment type="caution">
    <text evidence="1">The sequence shown here is derived from an EMBL/GenBank/DDBJ whole genome shotgun (WGS) entry which is preliminary data.</text>
</comment>
<evidence type="ECO:0000313" key="2">
    <source>
        <dbReference type="Proteomes" id="UP000805841"/>
    </source>
</evidence>
<evidence type="ECO:0008006" key="3">
    <source>
        <dbReference type="Google" id="ProtNLM"/>
    </source>
</evidence>
<evidence type="ECO:0000313" key="1">
    <source>
        <dbReference type="EMBL" id="MBD1600551.1"/>
    </source>
</evidence>
<accession>A0ABR7Z4W3</accession>
<proteinExistence type="predicted"/>
<dbReference type="EMBL" id="JAAOCA010000022">
    <property type="protein sequence ID" value="MBD1600551.1"/>
    <property type="molecule type" value="Genomic_DNA"/>
</dbReference>
<keyword evidence="2" id="KW-1185">Reference proteome</keyword>
<reference evidence="1 2" key="1">
    <citation type="journal article" date="2020" name="Insects">
        <title>Bacteria Belonging to Pseudomonas typographi sp. nov. from the Bark Beetle Ips typographus Have Genomic Potential to Aid in the Host Ecology.</title>
        <authorList>
            <person name="Peral-Aranega E."/>
            <person name="Saati-Santamaria Z."/>
            <person name="Kolarik M."/>
            <person name="Rivas R."/>
            <person name="Garcia-Fraile P."/>
        </authorList>
    </citation>
    <scope>NUCLEOTIDE SEQUENCE [LARGE SCALE GENOMIC DNA]</scope>
    <source>
        <strain evidence="1 2">CA3A</strain>
    </source>
</reference>
<dbReference type="Proteomes" id="UP000805841">
    <property type="component" value="Unassembled WGS sequence"/>
</dbReference>
<dbReference type="InterPro" id="IPR029068">
    <property type="entry name" value="Glyas_Bleomycin-R_OHBP_Dase"/>
</dbReference>
<dbReference type="RefSeq" id="WP_190422952.1">
    <property type="nucleotide sequence ID" value="NZ_JAAOCA010000022.1"/>
</dbReference>
<gene>
    <name evidence="1" type="ORF">HAQ05_17805</name>
</gene>
<sequence length="317" mass="35481">MPARVAALYHPTVGVHDLDAARDWFRRVFNRAPLRWEETLDLAALNPDYPVNYSFFAFICDVHWVFLCPSLHAQGALKGQTRYQDKPEGMIGLGWYTDDAVGMFARLAEHGIRSHDQRGERITSQKPPTSSFLPDVFTGFTEPEDTGIRYEFQQTGQRHWAKYSEKADLRLRSDWRGPVLEADDPLGLLLTSHHTIVTADLPRAARLYTEILEGEPIATSVDPVTGAQSTYIRLADTLLEFLTPVADTALWARVAQGEDYYLGLTYLVNDTQAVGAHLDSVGVQYDTGRDGEVIIPPAAGFGVQWRFVQSLPYPAQA</sequence>
<protein>
    <recommendedName>
        <fullName evidence="3">VOC domain-containing protein</fullName>
    </recommendedName>
</protein>
<dbReference type="Gene3D" id="3.10.180.10">
    <property type="entry name" value="2,3-Dihydroxybiphenyl 1,2-Dioxygenase, domain 1"/>
    <property type="match status" value="2"/>
</dbReference>
<dbReference type="SUPFAM" id="SSF54593">
    <property type="entry name" value="Glyoxalase/Bleomycin resistance protein/Dihydroxybiphenyl dioxygenase"/>
    <property type="match status" value="2"/>
</dbReference>
<name>A0ABR7Z4W3_9PSED</name>